<sequence length="117" mass="12349">MDRFGPSRLGGGNDAITDQIGFARRGWADMHGFIGFADVERFRIGVGIDCDGADAETPGGADDAAGDLAAIGYEQGLDHERLPNTSPIWGGGPAAGWWRGWRATQAAVIALTTLSRF</sequence>
<keyword evidence="2" id="KW-1185">Reference proteome</keyword>
<dbReference type="EMBL" id="BMDU01000014">
    <property type="protein sequence ID" value="GGA06821.1"/>
    <property type="molecule type" value="Genomic_DNA"/>
</dbReference>
<dbReference type="Proteomes" id="UP000628109">
    <property type="component" value="Unassembled WGS sequence"/>
</dbReference>
<gene>
    <name evidence="1" type="ORF">GCM10019071_41860</name>
</gene>
<proteinExistence type="predicted"/>
<name>A0ABQ1FCE5_SPHSA</name>
<comment type="caution">
    <text evidence="1">The sequence shown here is derived from an EMBL/GenBank/DDBJ whole genome shotgun (WGS) entry which is preliminary data.</text>
</comment>
<reference evidence="2" key="1">
    <citation type="journal article" date="2019" name="Int. J. Syst. Evol. Microbiol.">
        <title>The Global Catalogue of Microorganisms (GCM) 10K type strain sequencing project: providing services to taxonomists for standard genome sequencing and annotation.</title>
        <authorList>
            <consortium name="The Broad Institute Genomics Platform"/>
            <consortium name="The Broad Institute Genome Sequencing Center for Infectious Disease"/>
            <person name="Wu L."/>
            <person name="Ma J."/>
        </authorList>
    </citation>
    <scope>NUCLEOTIDE SEQUENCE [LARGE SCALE GENOMIC DNA]</scope>
    <source>
        <strain evidence="2">CCM 7327</strain>
    </source>
</reference>
<protein>
    <submittedName>
        <fullName evidence="1">Uncharacterized protein</fullName>
    </submittedName>
</protein>
<organism evidence="1 2">
    <name type="scientific">Sphingobium fuliginis (strain ATCC 27551)</name>
    <dbReference type="NCBI Taxonomy" id="336203"/>
    <lineage>
        <taxon>Bacteria</taxon>
        <taxon>Pseudomonadati</taxon>
        <taxon>Pseudomonadota</taxon>
        <taxon>Alphaproteobacteria</taxon>
        <taxon>Sphingomonadales</taxon>
        <taxon>Sphingomonadaceae</taxon>
        <taxon>Sphingobium</taxon>
    </lineage>
</organism>
<evidence type="ECO:0000313" key="2">
    <source>
        <dbReference type="Proteomes" id="UP000628109"/>
    </source>
</evidence>
<evidence type="ECO:0000313" key="1">
    <source>
        <dbReference type="EMBL" id="GGA06821.1"/>
    </source>
</evidence>
<accession>A0ABQ1FCE5</accession>